<dbReference type="PANTHER" id="PTHR32091">
    <property type="entry name" value="EUKARYOTIC TRANSLATION INITIATION FACTOR 4B"/>
    <property type="match status" value="1"/>
</dbReference>
<dbReference type="EMBL" id="HBFA01022184">
    <property type="protein sequence ID" value="CAD8672322.1"/>
    <property type="molecule type" value="Transcribed_RNA"/>
</dbReference>
<dbReference type="AlphaFoldDB" id="A0A7S0RAV5"/>
<feature type="compositionally biased region" description="Basic and acidic residues" evidence="1">
    <location>
        <begin position="324"/>
        <end position="340"/>
    </location>
</feature>
<reference evidence="2" key="1">
    <citation type="submission" date="2021-01" db="EMBL/GenBank/DDBJ databases">
        <authorList>
            <person name="Corre E."/>
            <person name="Pelletier E."/>
            <person name="Niang G."/>
            <person name="Scheremetjew M."/>
            <person name="Finn R."/>
            <person name="Kale V."/>
            <person name="Holt S."/>
            <person name="Cochrane G."/>
            <person name="Meng A."/>
            <person name="Brown T."/>
            <person name="Cohen L."/>
        </authorList>
    </citation>
    <scope>NUCLEOTIDE SEQUENCE</scope>
    <source>
        <strain evidence="2">CCMP722</strain>
    </source>
</reference>
<organism evidence="2">
    <name type="scientific">Pyramimonas obovata</name>
    <dbReference type="NCBI Taxonomy" id="1411642"/>
    <lineage>
        <taxon>Eukaryota</taxon>
        <taxon>Viridiplantae</taxon>
        <taxon>Chlorophyta</taxon>
        <taxon>Pyramimonadophyceae</taxon>
        <taxon>Pyramimonadales</taxon>
        <taxon>Pyramimonadaceae</taxon>
        <taxon>Pyramimonas</taxon>
        <taxon>Pyramimonas incertae sedis</taxon>
    </lineage>
</organism>
<feature type="compositionally biased region" description="Basic and acidic residues" evidence="1">
    <location>
        <begin position="219"/>
        <end position="240"/>
    </location>
</feature>
<protein>
    <recommendedName>
        <fullName evidence="3">Eukaryotic translation initiation factor 4B1</fullName>
    </recommendedName>
</protein>
<dbReference type="InterPro" id="IPR010433">
    <property type="entry name" value="EIF-4B_pln"/>
</dbReference>
<dbReference type="Pfam" id="PF06273">
    <property type="entry name" value="eIF-4B"/>
    <property type="match status" value="1"/>
</dbReference>
<dbReference type="GO" id="GO:0003743">
    <property type="term" value="F:translation initiation factor activity"/>
    <property type="evidence" value="ECO:0007669"/>
    <property type="project" value="InterPro"/>
</dbReference>
<name>A0A7S0RAV5_9CHLO</name>
<feature type="compositionally biased region" description="Basic and acidic residues" evidence="1">
    <location>
        <begin position="381"/>
        <end position="392"/>
    </location>
</feature>
<evidence type="ECO:0008006" key="3">
    <source>
        <dbReference type="Google" id="ProtNLM"/>
    </source>
</evidence>
<feature type="region of interest" description="Disordered" evidence="1">
    <location>
        <begin position="1"/>
        <end position="30"/>
    </location>
</feature>
<dbReference type="PANTHER" id="PTHR32091:SF20">
    <property type="entry name" value="EUKARYOTIC TRANSLATION INITIATION FACTOR 4B1"/>
    <property type="match status" value="1"/>
</dbReference>
<feature type="compositionally biased region" description="Low complexity" evidence="1">
    <location>
        <begin position="493"/>
        <end position="511"/>
    </location>
</feature>
<proteinExistence type="predicted"/>
<evidence type="ECO:0000313" key="2">
    <source>
        <dbReference type="EMBL" id="CAD8672322.1"/>
    </source>
</evidence>
<evidence type="ECO:0000256" key="1">
    <source>
        <dbReference type="SAM" id="MobiDB-lite"/>
    </source>
</evidence>
<feature type="compositionally biased region" description="Basic and acidic residues" evidence="1">
    <location>
        <begin position="473"/>
        <end position="492"/>
    </location>
</feature>
<feature type="compositionally biased region" description="Basic and acidic residues" evidence="1">
    <location>
        <begin position="181"/>
        <end position="195"/>
    </location>
</feature>
<accession>A0A7S0RAV5</accession>
<feature type="compositionally biased region" description="Basic and acidic residues" evidence="1">
    <location>
        <begin position="303"/>
        <end position="317"/>
    </location>
</feature>
<feature type="region of interest" description="Disordered" evidence="1">
    <location>
        <begin position="462"/>
        <end position="529"/>
    </location>
</feature>
<sequence length="529" mass="57645">MSAWATNSEPTDADKNKMLSEDAFPTMGAVPLKKKDDEDLEMYLGLGGGGKKGGGKKKKDKGAKMSLNDFVGTVPSPYATPFGATALHQLPTRPRERDPDEEIDGRGNLGGAFKDYGGDRGGGGFRGRDDDRNGPRVGGFDREERPRRRDDEFAGPSRSDEDSNWGASKKFVPSGPPARDGPMRRRDDDRGEREMSGPSRADEDDNWGKSKKFVPSGPPERDGPRRDDREGPRGPSKADTESNWGASKKTIGRDDDYRSPPVGERPRLQLAKRTVPIETPEPAPAPAADKPSPFGGARPVTVAEKEAAPAPEKEKAVKAPPPERPSDRDWNAARAERARPADPQPAPTAERPKLNLKPRTVEEPPAVPSGASKADVFGGARPREMKLEEQGRDWRKEEVELARKGIVRPETEKETELKSEIEALREKLANGDGAQTEEAESLKLKEAELVTLCQQLDDKVRFATGGEGHGKKKAGEPRKPAEKKDVGERKEAAPAPKEQAPQDKPAPAAPKVSEDGWEEAKPRKKPGKH</sequence>
<feature type="region of interest" description="Disordered" evidence="1">
    <location>
        <begin position="74"/>
        <end position="392"/>
    </location>
</feature>
<gene>
    <name evidence="2" type="ORF">POBO1169_LOCUS11280</name>
</gene>
<dbReference type="GO" id="GO:0003729">
    <property type="term" value="F:mRNA binding"/>
    <property type="evidence" value="ECO:0007669"/>
    <property type="project" value="TreeGrafter"/>
</dbReference>
<feature type="compositionally biased region" description="Basic and acidic residues" evidence="1">
    <location>
        <begin position="512"/>
        <end position="521"/>
    </location>
</feature>
<feature type="compositionally biased region" description="Basic and acidic residues" evidence="1">
    <location>
        <begin position="126"/>
        <end position="152"/>
    </location>
</feature>
<feature type="compositionally biased region" description="Polar residues" evidence="1">
    <location>
        <begin position="1"/>
        <end position="10"/>
    </location>
</feature>